<sequence length="1062" mass="116694">MRIADLHIHSKYSRATSRDCVPEALDFWARRKGIDLVGTGDFTHPAWRAELSECLEEAEDGLYVLKSGHVRPGAPGGGAVPRFVVSGEISSIYKKNGRVRKVHSLILLPSLEAAEVLSHRLEAIGNIHSDGRPILGLDCRDLLEITLEAAPGAIFIPAHIWTPHFSLFGAFSGFDTIEECFEDLTPHIHALETGLSSDPPMNYRVSALDRFHLVSHSDAHSPAKLGREADLLDIELSYSALEKALRTGRGLKGTIEFYPEEGKYHYDGHRNCHQCLSPAEAEALQGVCPVCGKRLTTGVLHRVEQLADRPEGYLRPRAPKWERLIPLPEVLSATLGGGPDSKRNQSRYAELLDKLGPEFFILRECPLEDLARAAGPCVAEGVRRLRAGEVQWEPGYDGSYGVCTLLTEGEREALQGQVSLFQCDAPRPKRRKLSTKAAPPVENPEETAPAAPAELNPEQTAAARSPERTVAVIAGPGAGKTKTLVSRILWLLEQGERPSEIAAVTFTNKAAGELRERLEAALGDRRAMRGMTIGTFHAICLELLSKEPGCPRLLGDWEALELAGQVLRALGIQDSPARLLQAVSRRKTGGGDQGELEGACDFYDRRLSERGLMDFDDLLLRTLAAWEGKSRSDARKFRHLLVDEFQDCSPAQYRLVRAWNRLGRSLFVIGDPDQSIYGFRGSDAACFHRLSQDVPDVHTVTLTRNYRSTPEILGCALSVIEGDGSPARDLRPVRPSGARVRLIRAGQEREEAAFVAREIGRLVGGVDMLAAQALGEGRKLRAFSDVAVCCRTRRQLLPLEQALRRSDIPCVVAGRDSFLRDDMVRGALCFFRSLLDPEDTLALEGALRLVWRCPADLARAVADTWAHTPGSAGARVKEIARSYAGVGVLSPWLELAGFFGEQAGWEPPWRLLERWAAGAGCTASQPLEDLRNTAVFYRTMPELLEGLTLGGEGDLWRRSGSYTSGAVSLMTFHAAKGLEFPVVFLCGVRKGVVPLESERRDIDLAEERRLLYVGMTRAQEELILLAPGEPSPFLEHLPSPLSLCQPASLGREKQEDGQMSLF</sequence>
<evidence type="ECO:0000313" key="15">
    <source>
        <dbReference type="EMBL" id="HJB56775.1"/>
    </source>
</evidence>
<dbReference type="GO" id="GO:0016787">
    <property type="term" value="F:hydrolase activity"/>
    <property type="evidence" value="ECO:0007669"/>
    <property type="project" value="UniProtKB-UniRule"/>
</dbReference>
<dbReference type="PANTHER" id="PTHR11070">
    <property type="entry name" value="UVRD / RECB / PCRA DNA HELICASE FAMILY MEMBER"/>
    <property type="match status" value="1"/>
</dbReference>
<comment type="catalytic activity">
    <reaction evidence="10">
        <text>ATP + H2O = ADP + phosphate + H(+)</text>
        <dbReference type="Rhea" id="RHEA:13065"/>
        <dbReference type="ChEBI" id="CHEBI:15377"/>
        <dbReference type="ChEBI" id="CHEBI:15378"/>
        <dbReference type="ChEBI" id="CHEBI:30616"/>
        <dbReference type="ChEBI" id="CHEBI:43474"/>
        <dbReference type="ChEBI" id="CHEBI:456216"/>
        <dbReference type="EC" id="5.6.2.4"/>
    </reaction>
</comment>
<dbReference type="GO" id="GO:0000725">
    <property type="term" value="P:recombinational repair"/>
    <property type="evidence" value="ECO:0007669"/>
    <property type="project" value="TreeGrafter"/>
</dbReference>
<comment type="similarity">
    <text evidence="1">Belongs to the helicase family. UvrD subfamily.</text>
</comment>
<evidence type="ECO:0000256" key="2">
    <source>
        <dbReference type="ARBA" id="ARBA00022741"/>
    </source>
</evidence>
<evidence type="ECO:0000256" key="11">
    <source>
        <dbReference type="PROSITE-ProRule" id="PRU00560"/>
    </source>
</evidence>
<evidence type="ECO:0000256" key="5">
    <source>
        <dbReference type="ARBA" id="ARBA00022840"/>
    </source>
</evidence>
<evidence type="ECO:0000256" key="1">
    <source>
        <dbReference type="ARBA" id="ARBA00009922"/>
    </source>
</evidence>
<dbReference type="Pfam" id="PF00580">
    <property type="entry name" value="UvrD-helicase"/>
    <property type="match status" value="2"/>
</dbReference>
<gene>
    <name evidence="15" type="ORF">H9714_04395</name>
</gene>
<comment type="caution">
    <text evidence="15">The sequence shown here is derived from an EMBL/GenBank/DDBJ whole genome shotgun (WGS) entry which is preliminary data.</text>
</comment>
<comment type="catalytic activity">
    <reaction evidence="8">
        <text>Couples ATP hydrolysis with the unwinding of duplex DNA by translocating in the 3'-5' direction.</text>
        <dbReference type="EC" id="5.6.2.4"/>
    </reaction>
</comment>
<reference evidence="15" key="1">
    <citation type="journal article" date="2021" name="PeerJ">
        <title>Extensive microbial diversity within the chicken gut microbiome revealed by metagenomics and culture.</title>
        <authorList>
            <person name="Gilroy R."/>
            <person name="Ravi A."/>
            <person name="Getino M."/>
            <person name="Pursley I."/>
            <person name="Horton D.L."/>
            <person name="Alikhan N.F."/>
            <person name="Baker D."/>
            <person name="Gharbi K."/>
            <person name="Hall N."/>
            <person name="Watson M."/>
            <person name="Adriaenssens E.M."/>
            <person name="Foster-Nyarko E."/>
            <person name="Jarju S."/>
            <person name="Secka A."/>
            <person name="Antonio M."/>
            <person name="Oren A."/>
            <person name="Chaudhuri R.R."/>
            <person name="La Ragione R."/>
            <person name="Hildebrand F."/>
            <person name="Pallen M.J."/>
        </authorList>
    </citation>
    <scope>NUCLEOTIDE SEQUENCE</scope>
    <source>
        <strain evidence="15">CHK189-11263</strain>
    </source>
</reference>
<evidence type="ECO:0000256" key="4">
    <source>
        <dbReference type="ARBA" id="ARBA00022806"/>
    </source>
</evidence>
<name>A0A9D2S627_9FIRM</name>
<feature type="domain" description="UvrD-like helicase ATP-binding" evidence="13">
    <location>
        <begin position="453"/>
        <end position="709"/>
    </location>
</feature>
<dbReference type="GO" id="GO:0005524">
    <property type="term" value="F:ATP binding"/>
    <property type="evidence" value="ECO:0007669"/>
    <property type="project" value="UniProtKB-UniRule"/>
</dbReference>
<dbReference type="EC" id="5.6.2.4" evidence="9"/>
<dbReference type="PANTHER" id="PTHR11070:SF2">
    <property type="entry name" value="ATP-DEPENDENT DNA HELICASE SRS2"/>
    <property type="match status" value="1"/>
</dbReference>
<dbReference type="PROSITE" id="PS51217">
    <property type="entry name" value="UVRD_HELICASE_CTER"/>
    <property type="match status" value="1"/>
</dbReference>
<dbReference type="InterPro" id="IPR014017">
    <property type="entry name" value="DNA_helicase_UvrD-like_C"/>
</dbReference>
<dbReference type="InterPro" id="IPR013986">
    <property type="entry name" value="DExx_box_DNA_helicase_dom_sf"/>
</dbReference>
<dbReference type="PROSITE" id="PS51198">
    <property type="entry name" value="UVRD_HELICASE_ATP_BIND"/>
    <property type="match status" value="1"/>
</dbReference>
<feature type="binding site" evidence="11">
    <location>
        <begin position="474"/>
        <end position="481"/>
    </location>
    <ligand>
        <name>ATP</name>
        <dbReference type="ChEBI" id="CHEBI:30616"/>
    </ligand>
</feature>
<evidence type="ECO:0000256" key="3">
    <source>
        <dbReference type="ARBA" id="ARBA00022801"/>
    </source>
</evidence>
<dbReference type="CDD" id="cd19067">
    <property type="entry name" value="PfuEndoQ-like"/>
    <property type="match status" value="1"/>
</dbReference>
<proteinExistence type="inferred from homology"/>
<keyword evidence="6" id="KW-0238">DNA-binding</keyword>
<keyword evidence="7" id="KW-0413">Isomerase</keyword>
<dbReference type="EMBL" id="DWYC01000046">
    <property type="protein sequence ID" value="HJB56775.1"/>
    <property type="molecule type" value="Genomic_DNA"/>
</dbReference>
<keyword evidence="5 11" id="KW-0067">ATP-binding</keyword>
<dbReference type="SUPFAM" id="SSF52540">
    <property type="entry name" value="P-loop containing nucleoside triphosphate hydrolases"/>
    <property type="match status" value="1"/>
</dbReference>
<accession>A0A9D2S627</accession>
<dbReference type="GO" id="GO:0043138">
    <property type="term" value="F:3'-5' DNA helicase activity"/>
    <property type="evidence" value="ECO:0007669"/>
    <property type="project" value="UniProtKB-EC"/>
</dbReference>
<dbReference type="CDD" id="cd17932">
    <property type="entry name" value="DEXQc_UvrD"/>
    <property type="match status" value="1"/>
</dbReference>
<evidence type="ECO:0000313" key="16">
    <source>
        <dbReference type="Proteomes" id="UP000824208"/>
    </source>
</evidence>
<protein>
    <recommendedName>
        <fullName evidence="9">DNA 3'-5' helicase</fullName>
        <ecNumber evidence="9">5.6.2.4</ecNumber>
    </recommendedName>
</protein>
<dbReference type="InterPro" id="IPR014016">
    <property type="entry name" value="UvrD-like_ATP-bd"/>
</dbReference>
<evidence type="ECO:0000259" key="13">
    <source>
        <dbReference type="PROSITE" id="PS51198"/>
    </source>
</evidence>
<dbReference type="SUPFAM" id="SSF89550">
    <property type="entry name" value="PHP domain-like"/>
    <property type="match status" value="1"/>
</dbReference>
<dbReference type="InterPro" id="IPR027417">
    <property type="entry name" value="P-loop_NTPase"/>
</dbReference>
<dbReference type="GO" id="GO:0003677">
    <property type="term" value="F:DNA binding"/>
    <property type="evidence" value="ECO:0007669"/>
    <property type="project" value="UniProtKB-KW"/>
</dbReference>
<dbReference type="Gene3D" id="1.10.10.160">
    <property type="match status" value="1"/>
</dbReference>
<evidence type="ECO:0000256" key="6">
    <source>
        <dbReference type="ARBA" id="ARBA00023125"/>
    </source>
</evidence>
<dbReference type="InterPro" id="IPR016195">
    <property type="entry name" value="Pol/histidinol_Pase-like"/>
</dbReference>
<keyword evidence="2 11" id="KW-0547">Nucleotide-binding</keyword>
<feature type="compositionally biased region" description="Low complexity" evidence="12">
    <location>
        <begin position="446"/>
        <end position="458"/>
    </location>
</feature>
<evidence type="ECO:0000256" key="12">
    <source>
        <dbReference type="SAM" id="MobiDB-lite"/>
    </source>
</evidence>
<feature type="domain" description="UvrD-like helicase C-terminal" evidence="14">
    <location>
        <begin position="710"/>
        <end position="977"/>
    </location>
</feature>
<dbReference type="Gene3D" id="3.40.50.300">
    <property type="entry name" value="P-loop containing nucleotide triphosphate hydrolases"/>
    <property type="match status" value="3"/>
</dbReference>
<evidence type="ECO:0000256" key="7">
    <source>
        <dbReference type="ARBA" id="ARBA00023235"/>
    </source>
</evidence>
<evidence type="ECO:0000259" key="14">
    <source>
        <dbReference type="PROSITE" id="PS51217"/>
    </source>
</evidence>
<keyword evidence="4 11" id="KW-0347">Helicase</keyword>
<dbReference type="InterPro" id="IPR000212">
    <property type="entry name" value="DNA_helicase_UvrD/REP"/>
</dbReference>
<feature type="region of interest" description="Disordered" evidence="12">
    <location>
        <begin position="429"/>
        <end position="466"/>
    </location>
</feature>
<dbReference type="AlphaFoldDB" id="A0A9D2S627"/>
<evidence type="ECO:0000256" key="10">
    <source>
        <dbReference type="ARBA" id="ARBA00048988"/>
    </source>
</evidence>
<evidence type="ECO:0000256" key="9">
    <source>
        <dbReference type="ARBA" id="ARBA00034808"/>
    </source>
</evidence>
<dbReference type="Pfam" id="PF13361">
    <property type="entry name" value="UvrD_C"/>
    <property type="match status" value="2"/>
</dbReference>
<dbReference type="Gene3D" id="1.10.486.10">
    <property type="entry name" value="PCRA, domain 4"/>
    <property type="match status" value="2"/>
</dbReference>
<dbReference type="CDD" id="cd18807">
    <property type="entry name" value="SF1_C_UvrD"/>
    <property type="match status" value="1"/>
</dbReference>
<keyword evidence="3 11" id="KW-0378">Hydrolase</keyword>
<evidence type="ECO:0000256" key="8">
    <source>
        <dbReference type="ARBA" id="ARBA00034617"/>
    </source>
</evidence>
<dbReference type="Proteomes" id="UP000824208">
    <property type="component" value="Unassembled WGS sequence"/>
</dbReference>
<dbReference type="Gene3D" id="3.20.20.140">
    <property type="entry name" value="Metal-dependent hydrolases"/>
    <property type="match status" value="1"/>
</dbReference>
<organism evidence="15 16">
    <name type="scientific">Candidatus Flavonifractor intestinipullorum</name>
    <dbReference type="NCBI Taxonomy" id="2838587"/>
    <lineage>
        <taxon>Bacteria</taxon>
        <taxon>Bacillati</taxon>
        <taxon>Bacillota</taxon>
        <taxon>Clostridia</taxon>
        <taxon>Eubacteriales</taxon>
        <taxon>Oscillospiraceae</taxon>
        <taxon>Flavonifractor</taxon>
    </lineage>
</organism>
<reference evidence="15" key="2">
    <citation type="submission" date="2021-04" db="EMBL/GenBank/DDBJ databases">
        <authorList>
            <person name="Gilroy R."/>
        </authorList>
    </citation>
    <scope>NUCLEOTIDE SEQUENCE</scope>
    <source>
        <strain evidence="15">CHK189-11263</strain>
    </source>
</reference>